<dbReference type="PANTHER" id="PTHR45901">
    <property type="entry name" value="PROTEIN CBG12474"/>
    <property type="match status" value="1"/>
</dbReference>
<feature type="domain" description="PLAT" evidence="3">
    <location>
        <begin position="316"/>
        <end position="434"/>
    </location>
</feature>
<feature type="compositionally biased region" description="Basic residues" evidence="2">
    <location>
        <begin position="483"/>
        <end position="493"/>
    </location>
</feature>
<feature type="compositionally biased region" description="Polar residues" evidence="2">
    <location>
        <begin position="146"/>
        <end position="157"/>
    </location>
</feature>
<feature type="compositionally biased region" description="Polar residues" evidence="2">
    <location>
        <begin position="509"/>
        <end position="528"/>
    </location>
</feature>
<dbReference type="PROSITE" id="PS50095">
    <property type="entry name" value="PLAT"/>
    <property type="match status" value="1"/>
</dbReference>
<dbReference type="PANTHER" id="PTHR45901:SF3">
    <property type="entry name" value="LIPOXYGENASE HOMOLOGY DOMAIN-CONTAINING PROTEIN 1"/>
    <property type="match status" value="1"/>
</dbReference>
<feature type="region of interest" description="Disordered" evidence="2">
    <location>
        <begin position="452"/>
        <end position="578"/>
    </location>
</feature>
<dbReference type="Gene3D" id="2.40.180.10">
    <property type="entry name" value="Catalase core domain"/>
    <property type="match status" value="1"/>
</dbReference>
<proteinExistence type="predicted"/>
<evidence type="ECO:0000256" key="1">
    <source>
        <dbReference type="PROSITE-ProRule" id="PRU00152"/>
    </source>
</evidence>
<evidence type="ECO:0000313" key="5">
    <source>
        <dbReference type="Proteomes" id="UP000663856"/>
    </source>
</evidence>
<comment type="caution">
    <text evidence="1">Lacks conserved residue(s) required for the propagation of feature annotation.</text>
</comment>
<gene>
    <name evidence="4" type="ORF">WKI299_LOCUS611</name>
</gene>
<dbReference type="InterPro" id="IPR001024">
    <property type="entry name" value="PLAT/LH2_dom"/>
</dbReference>
<dbReference type="EMBL" id="CAJNRF010000038">
    <property type="protein sequence ID" value="CAF1931371.1"/>
    <property type="molecule type" value="Genomic_DNA"/>
</dbReference>
<organism evidence="4 5">
    <name type="scientific">Rotaria magnacalcarata</name>
    <dbReference type="NCBI Taxonomy" id="392030"/>
    <lineage>
        <taxon>Eukaryota</taxon>
        <taxon>Metazoa</taxon>
        <taxon>Spiralia</taxon>
        <taxon>Gnathifera</taxon>
        <taxon>Rotifera</taxon>
        <taxon>Eurotatoria</taxon>
        <taxon>Bdelloidea</taxon>
        <taxon>Philodinida</taxon>
        <taxon>Philodinidae</taxon>
        <taxon>Rotaria</taxon>
    </lineage>
</organism>
<comment type="caution">
    <text evidence="4">The sequence shown here is derived from an EMBL/GenBank/DDBJ whole genome shotgun (WGS) entry which is preliminary data.</text>
</comment>
<reference evidence="4" key="1">
    <citation type="submission" date="2021-02" db="EMBL/GenBank/DDBJ databases">
        <authorList>
            <person name="Nowell W R."/>
        </authorList>
    </citation>
    <scope>NUCLEOTIDE SEQUENCE</scope>
</reference>
<dbReference type="SUPFAM" id="SSF49723">
    <property type="entry name" value="Lipase/lipooxygenase domain (PLAT/LH2 domain)"/>
    <property type="match status" value="1"/>
</dbReference>
<name>A0A816KUB8_9BILA</name>
<dbReference type="SMART" id="SM00308">
    <property type="entry name" value="LH2"/>
    <property type="match status" value="1"/>
</dbReference>
<dbReference type="Pfam" id="PF01477">
    <property type="entry name" value="PLAT"/>
    <property type="match status" value="1"/>
</dbReference>
<protein>
    <recommendedName>
        <fullName evidence="3">PLAT domain-containing protein</fullName>
    </recommendedName>
</protein>
<feature type="compositionally biased region" description="Polar residues" evidence="2">
    <location>
        <begin position="598"/>
        <end position="614"/>
    </location>
</feature>
<dbReference type="Proteomes" id="UP000663856">
    <property type="component" value="Unassembled WGS sequence"/>
</dbReference>
<feature type="region of interest" description="Disordered" evidence="2">
    <location>
        <begin position="594"/>
        <end position="646"/>
    </location>
</feature>
<evidence type="ECO:0000313" key="4">
    <source>
        <dbReference type="EMBL" id="CAF1931371.1"/>
    </source>
</evidence>
<evidence type="ECO:0000256" key="2">
    <source>
        <dbReference type="SAM" id="MobiDB-lite"/>
    </source>
</evidence>
<sequence>MARVITNNNGNTSSSTKTAFIDRLSHSVIKETSKTLKHYIDVKRRENDFILNPNSSACDSIPLKARFMYGTTKEYPPLYGSYHSDNDLKIYLRSFQKQQKQHSTSLPSPEKQLCRDELNFHMRSFEHSSIENQKFSELRLRPSVRSNSSCSLTSSVDFQKRNSKSASKFSRHRQDQLIDNAANILASMIQTRRSIYEKQFLLQQTPANYDSRNANPSPRQTELNRSRKKTWIFRELYQLLTPANYDSRNANPSPRQTDDQCNAQQVLPSSNNASANVKFPTVTQEPKRTKRKTRNELAKATYIMHKAKPITKGILCDYQISVTTGTCNGASTDAPIRVKLYGTHGYTEFTDLVDSETHRVPFLKCQTDVFTIQKYHVGKLAGITIGHDQKDIKSAWFLDKVSIKDPIRSITYDILCNAWLSSKSTDQKTMRDFEVTSVILPKTNSYAYDRQEEIENQSDYSTTSDETYASNSTDSYRNDQFKDRKKTNKHRSQQQKSVDSTAVVKTRTSKAAMTNHLSQPQTTKTISSHSKRDELYRPPVPARRTRSPILDRTPPKNSDNEDNVGNHTNRLMSPKSPLILDQSNSDRNISHRMHHTTNDTLKINSTDHNSPSTRLENRSLPIPISPERPIKTTEQKNEDDPLSFFD</sequence>
<feature type="compositionally biased region" description="Basic and acidic residues" evidence="2">
    <location>
        <begin position="628"/>
        <end position="639"/>
    </location>
</feature>
<feature type="compositionally biased region" description="Polar residues" evidence="2">
    <location>
        <begin position="244"/>
        <end position="262"/>
    </location>
</feature>
<dbReference type="AlphaFoldDB" id="A0A816KUB8"/>
<feature type="region of interest" description="Disordered" evidence="2">
    <location>
        <begin position="146"/>
        <end position="172"/>
    </location>
</feature>
<feature type="region of interest" description="Disordered" evidence="2">
    <location>
        <begin position="243"/>
        <end position="262"/>
    </location>
</feature>
<dbReference type="InterPro" id="IPR036392">
    <property type="entry name" value="PLAT/LH2_dom_sf"/>
</dbReference>
<feature type="compositionally biased region" description="Polar residues" evidence="2">
    <location>
        <begin position="457"/>
        <end position="475"/>
    </location>
</feature>
<accession>A0A816KUB8</accession>
<dbReference type="InterPro" id="IPR052970">
    <property type="entry name" value="Inner_ear_hair_cell_LOXHD"/>
</dbReference>
<evidence type="ECO:0000259" key="3">
    <source>
        <dbReference type="PROSITE" id="PS50095"/>
    </source>
</evidence>